<gene>
    <name evidence="1" type="ORF">A2758_00930</name>
</gene>
<protein>
    <submittedName>
        <fullName evidence="1">Uncharacterized protein</fullName>
    </submittedName>
</protein>
<proteinExistence type="predicted"/>
<evidence type="ECO:0000313" key="1">
    <source>
        <dbReference type="EMBL" id="OHA91655.1"/>
    </source>
</evidence>
<dbReference type="Proteomes" id="UP000178612">
    <property type="component" value="Unassembled WGS sequence"/>
</dbReference>
<name>A0A1G2T2Z5_9BACT</name>
<comment type="caution">
    <text evidence="1">The sequence shown here is derived from an EMBL/GenBank/DDBJ whole genome shotgun (WGS) entry which is preliminary data.</text>
</comment>
<reference evidence="1 2" key="1">
    <citation type="journal article" date="2016" name="Nat. Commun.">
        <title>Thousands of microbial genomes shed light on interconnected biogeochemical processes in an aquifer system.</title>
        <authorList>
            <person name="Anantharaman K."/>
            <person name="Brown C.T."/>
            <person name="Hug L.A."/>
            <person name="Sharon I."/>
            <person name="Castelle C.J."/>
            <person name="Probst A.J."/>
            <person name="Thomas B.C."/>
            <person name="Singh A."/>
            <person name="Wilkins M.J."/>
            <person name="Karaoz U."/>
            <person name="Brodie E.L."/>
            <person name="Williams K.H."/>
            <person name="Hubbard S.S."/>
            <person name="Banfield J.F."/>
        </authorList>
    </citation>
    <scope>NUCLEOTIDE SEQUENCE [LARGE SCALE GENOMIC DNA]</scope>
</reference>
<evidence type="ECO:0000313" key="2">
    <source>
        <dbReference type="Proteomes" id="UP000178612"/>
    </source>
</evidence>
<dbReference type="EMBL" id="MHVJ01000011">
    <property type="protein sequence ID" value="OHA91655.1"/>
    <property type="molecule type" value="Genomic_DNA"/>
</dbReference>
<dbReference type="AlphaFoldDB" id="A0A1G2T2Z5"/>
<accession>A0A1G2T2Z5</accession>
<organism evidence="1 2">
    <name type="scientific">Candidatus Zambryskibacteria bacterium RIFCSPHIGHO2_01_FULL_49_18</name>
    <dbReference type="NCBI Taxonomy" id="1802740"/>
    <lineage>
        <taxon>Bacteria</taxon>
        <taxon>Candidatus Zambryskiibacteriota</taxon>
    </lineage>
</organism>
<sequence length="88" mass="10186">MERMQFLDRLIGAAEELRKVGCNTDVRVCADQFGLLVPDASDDDRVLMAIKKLAAPGILHRRRFTLDEWLRFDELWLYLVERKNGAGH</sequence>